<dbReference type="AlphaFoldDB" id="A0A9P6CTU6"/>
<comment type="caution">
    <text evidence="2">The sequence shown here is derived from an EMBL/GenBank/DDBJ whole genome shotgun (WGS) entry which is preliminary data.</text>
</comment>
<dbReference type="EMBL" id="MU155450">
    <property type="protein sequence ID" value="KAF9473350.1"/>
    <property type="molecule type" value="Genomic_DNA"/>
</dbReference>
<protein>
    <submittedName>
        <fullName evidence="2">Uncharacterized protein</fullName>
    </submittedName>
</protein>
<keyword evidence="3" id="KW-1185">Reference proteome</keyword>
<dbReference type="Proteomes" id="UP000807469">
    <property type="component" value="Unassembled WGS sequence"/>
</dbReference>
<evidence type="ECO:0000313" key="3">
    <source>
        <dbReference type="Proteomes" id="UP000807469"/>
    </source>
</evidence>
<gene>
    <name evidence="2" type="ORF">BDN70DRAFT_396170</name>
</gene>
<organism evidence="2 3">
    <name type="scientific">Pholiota conissans</name>
    <dbReference type="NCBI Taxonomy" id="109636"/>
    <lineage>
        <taxon>Eukaryota</taxon>
        <taxon>Fungi</taxon>
        <taxon>Dikarya</taxon>
        <taxon>Basidiomycota</taxon>
        <taxon>Agaricomycotina</taxon>
        <taxon>Agaricomycetes</taxon>
        <taxon>Agaricomycetidae</taxon>
        <taxon>Agaricales</taxon>
        <taxon>Agaricineae</taxon>
        <taxon>Strophariaceae</taxon>
        <taxon>Pholiota</taxon>
    </lineage>
</organism>
<proteinExistence type="predicted"/>
<evidence type="ECO:0000313" key="2">
    <source>
        <dbReference type="EMBL" id="KAF9473350.1"/>
    </source>
</evidence>
<accession>A0A9P6CTU6</accession>
<reference evidence="2" key="1">
    <citation type="submission" date="2020-11" db="EMBL/GenBank/DDBJ databases">
        <authorList>
            <consortium name="DOE Joint Genome Institute"/>
            <person name="Ahrendt S."/>
            <person name="Riley R."/>
            <person name="Andreopoulos W."/>
            <person name="Labutti K."/>
            <person name="Pangilinan J."/>
            <person name="Ruiz-Duenas F.J."/>
            <person name="Barrasa J.M."/>
            <person name="Sanchez-Garcia M."/>
            <person name="Camarero S."/>
            <person name="Miyauchi S."/>
            <person name="Serrano A."/>
            <person name="Linde D."/>
            <person name="Babiker R."/>
            <person name="Drula E."/>
            <person name="Ayuso-Fernandez I."/>
            <person name="Pacheco R."/>
            <person name="Padilla G."/>
            <person name="Ferreira P."/>
            <person name="Barriuso J."/>
            <person name="Kellner H."/>
            <person name="Castanera R."/>
            <person name="Alfaro M."/>
            <person name="Ramirez L."/>
            <person name="Pisabarro A.G."/>
            <person name="Kuo A."/>
            <person name="Tritt A."/>
            <person name="Lipzen A."/>
            <person name="He G."/>
            <person name="Yan M."/>
            <person name="Ng V."/>
            <person name="Cullen D."/>
            <person name="Martin F."/>
            <person name="Rosso M.-N."/>
            <person name="Henrissat B."/>
            <person name="Hibbett D."/>
            <person name="Martinez A.T."/>
            <person name="Grigoriev I.V."/>
        </authorList>
    </citation>
    <scope>NUCLEOTIDE SEQUENCE</scope>
    <source>
        <strain evidence="2">CIRM-BRFM 674</strain>
    </source>
</reference>
<feature type="region of interest" description="Disordered" evidence="1">
    <location>
        <begin position="158"/>
        <end position="183"/>
    </location>
</feature>
<name>A0A9P6CTU6_9AGAR</name>
<feature type="compositionally biased region" description="Polar residues" evidence="1">
    <location>
        <begin position="158"/>
        <end position="177"/>
    </location>
</feature>
<sequence>MSAPFSTCALDTPRPSAETIHRVPYARICLIVSPWIHQSSTPPIHAITHHRPRHRPVVPIHKSAVHPSTRLSIYHLRPTAIHLSYILRSFAFEFDLVRILWPLPCLALVVYGMSTFVSGMGLKHTGPVFFLLHATLPLPNTASPLQCTLYSTSFVRTTSKLDPSSQGSVKTGVSSNPIDRIHP</sequence>
<evidence type="ECO:0000256" key="1">
    <source>
        <dbReference type="SAM" id="MobiDB-lite"/>
    </source>
</evidence>